<evidence type="ECO:0000259" key="5">
    <source>
        <dbReference type="Pfam" id="PF00135"/>
    </source>
</evidence>
<dbReference type="InterPro" id="IPR050309">
    <property type="entry name" value="Type-B_Carboxylest/Lipase"/>
</dbReference>
<sequence>MHRKLSRDASRNGKKREETLKEQANLPDPGLSPAHGIGRRDLLQGAAALLGTALVSPHGATAQTIPEPPAAKETGFVPPSVIASDETAITETATGKVRGYIHEGIFTFKGIPYGDTTAGSGRFAPPRAPRPWTGVRSSMHYGPVCPQAPRGTWGEDEESFLFDYDDGYPGEDCLRLNIWTPGIKGAGKRPVMVWLHGGGFVSGSCQEHRSYEGERLSRRGDVVVVSLNHRLGPLGFLNLIHFGEPYAASANLGMLDVVAALEWVRDNIGNFGGDASNVTIFGQSGGGGKVGALMAMPAAQGLFHRAIVQSGSFLRALVPERSEILTRAVFDELNLGPSEVDKLQSLPLQTLIAAGDAALLKTHPPTPLVWNRVADILGWGPVVDGKFLPHHPFAPVAPAISAQVPMLIGTTLNEFTTSLNHPEYEAMTEEEASRRLNDMYGVDPKRILEVFRASHPSAKPFDLFSLAMTTQVRQGAVIQAGLKAAQGTPAYLYWFQWKTPVLNGRPRSIHCIDLPFCFDNTDRSENLTGGGPVPRALAAPVSEAWIQFARTGNPNHSTLPHWPAFSMATCPTMIFDNTCTLQNDPDRAERQVIQRT</sequence>
<dbReference type="PROSITE" id="PS51318">
    <property type="entry name" value="TAT"/>
    <property type="match status" value="1"/>
</dbReference>
<feature type="domain" description="Carboxylesterase type B" evidence="5">
    <location>
        <begin position="88"/>
        <end position="577"/>
    </location>
</feature>
<dbReference type="PANTHER" id="PTHR11559">
    <property type="entry name" value="CARBOXYLESTERASE"/>
    <property type="match status" value="1"/>
</dbReference>
<evidence type="ECO:0000313" key="7">
    <source>
        <dbReference type="Proteomes" id="UP000239735"/>
    </source>
</evidence>
<dbReference type="EC" id="3.1.1.-" evidence="3"/>
<feature type="compositionally biased region" description="Basic and acidic residues" evidence="4">
    <location>
        <begin position="1"/>
        <end position="21"/>
    </location>
</feature>
<proteinExistence type="inferred from homology"/>
<evidence type="ECO:0000256" key="3">
    <source>
        <dbReference type="RuleBase" id="RU361235"/>
    </source>
</evidence>
<gene>
    <name evidence="6" type="ORF">SBA5_590066</name>
</gene>
<dbReference type="InterPro" id="IPR029058">
    <property type="entry name" value="AB_hydrolase_fold"/>
</dbReference>
<dbReference type="GO" id="GO:0016787">
    <property type="term" value="F:hydrolase activity"/>
    <property type="evidence" value="ECO:0007669"/>
    <property type="project" value="UniProtKB-KW"/>
</dbReference>
<dbReference type="Proteomes" id="UP000239735">
    <property type="component" value="Unassembled WGS sequence"/>
</dbReference>
<dbReference type="InterPro" id="IPR002018">
    <property type="entry name" value="CarbesteraseB"/>
</dbReference>
<evidence type="ECO:0000256" key="2">
    <source>
        <dbReference type="ARBA" id="ARBA00022801"/>
    </source>
</evidence>
<dbReference type="EMBL" id="OKRB01000118">
    <property type="protein sequence ID" value="SPE27378.1"/>
    <property type="molecule type" value="Genomic_DNA"/>
</dbReference>
<dbReference type="AlphaFoldDB" id="A0A2N9LVW4"/>
<reference evidence="7" key="1">
    <citation type="submission" date="2018-02" db="EMBL/GenBank/DDBJ databases">
        <authorList>
            <person name="Hausmann B."/>
        </authorList>
    </citation>
    <scope>NUCLEOTIDE SEQUENCE [LARGE SCALE GENOMIC DNA]</scope>
    <source>
        <strain evidence="7">Peat soil MAG SbA5</strain>
    </source>
</reference>
<dbReference type="OrthoDB" id="9775851at2"/>
<dbReference type="SUPFAM" id="SSF53474">
    <property type="entry name" value="alpha/beta-Hydrolases"/>
    <property type="match status" value="1"/>
</dbReference>
<keyword evidence="2 3" id="KW-0378">Hydrolase</keyword>
<dbReference type="InterPro" id="IPR019826">
    <property type="entry name" value="Carboxylesterase_B_AS"/>
</dbReference>
<dbReference type="PROSITE" id="PS00122">
    <property type="entry name" value="CARBOXYLESTERASE_B_1"/>
    <property type="match status" value="1"/>
</dbReference>
<dbReference type="Gene3D" id="3.40.50.1820">
    <property type="entry name" value="alpha/beta hydrolase"/>
    <property type="match status" value="1"/>
</dbReference>
<accession>A0A2N9LVW4</accession>
<protein>
    <recommendedName>
        <fullName evidence="3">Carboxylic ester hydrolase</fullName>
        <ecNumber evidence="3">3.1.1.-</ecNumber>
    </recommendedName>
</protein>
<comment type="similarity">
    <text evidence="1 3">Belongs to the type-B carboxylesterase/lipase family.</text>
</comment>
<organism evidence="6 7">
    <name type="scientific">Candidatus Sulfuritelmatomonas gaucii</name>
    <dbReference type="NCBI Taxonomy" id="2043161"/>
    <lineage>
        <taxon>Bacteria</taxon>
        <taxon>Pseudomonadati</taxon>
        <taxon>Acidobacteriota</taxon>
        <taxon>Terriglobia</taxon>
        <taxon>Terriglobales</taxon>
        <taxon>Acidobacteriaceae</taxon>
        <taxon>Candidatus Sulfuritelmatomonas</taxon>
    </lineage>
</organism>
<name>A0A2N9LVW4_9BACT</name>
<evidence type="ECO:0000313" key="6">
    <source>
        <dbReference type="EMBL" id="SPE27378.1"/>
    </source>
</evidence>
<feature type="region of interest" description="Disordered" evidence="4">
    <location>
        <begin position="1"/>
        <end position="37"/>
    </location>
</feature>
<dbReference type="InterPro" id="IPR006311">
    <property type="entry name" value="TAT_signal"/>
</dbReference>
<evidence type="ECO:0000256" key="4">
    <source>
        <dbReference type="SAM" id="MobiDB-lite"/>
    </source>
</evidence>
<dbReference type="Pfam" id="PF00135">
    <property type="entry name" value="COesterase"/>
    <property type="match status" value="1"/>
</dbReference>
<evidence type="ECO:0000256" key="1">
    <source>
        <dbReference type="ARBA" id="ARBA00005964"/>
    </source>
</evidence>